<evidence type="ECO:0008006" key="3">
    <source>
        <dbReference type="Google" id="ProtNLM"/>
    </source>
</evidence>
<dbReference type="PROSITE" id="PS51257">
    <property type="entry name" value="PROKAR_LIPOPROTEIN"/>
    <property type="match status" value="1"/>
</dbReference>
<comment type="caution">
    <text evidence="1">The sequence shown here is derived from an EMBL/GenBank/DDBJ whole genome shotgun (WGS) entry which is preliminary data.</text>
</comment>
<dbReference type="OrthoDB" id="2882935at2"/>
<dbReference type="AlphaFoldDB" id="A0A7X2J2B6"/>
<dbReference type="RefSeq" id="WP_154309436.1">
    <property type="nucleotide sequence ID" value="NZ_WKKI01000054.1"/>
</dbReference>
<name>A0A7X2J2B6_9BACI</name>
<dbReference type="EMBL" id="WKKI01000054">
    <property type="protein sequence ID" value="MRX73979.1"/>
    <property type="molecule type" value="Genomic_DNA"/>
</dbReference>
<protein>
    <recommendedName>
        <fullName evidence="3">Lipoprotein</fullName>
    </recommendedName>
</protein>
<evidence type="ECO:0000313" key="1">
    <source>
        <dbReference type="EMBL" id="MRX73979.1"/>
    </source>
</evidence>
<reference evidence="1 2" key="1">
    <citation type="submission" date="2019-11" db="EMBL/GenBank/DDBJ databases">
        <title>Bacillus lacus genome.</title>
        <authorList>
            <person name="Allen C.J."/>
            <person name="Newman J.D."/>
        </authorList>
    </citation>
    <scope>NUCLEOTIDE SEQUENCE [LARGE SCALE GENOMIC DNA]</scope>
    <source>
        <strain evidence="1 2">KCTC 33946</strain>
    </source>
</reference>
<organism evidence="1 2">
    <name type="scientific">Metabacillus lacus</name>
    <dbReference type="NCBI Taxonomy" id="1983721"/>
    <lineage>
        <taxon>Bacteria</taxon>
        <taxon>Bacillati</taxon>
        <taxon>Bacillota</taxon>
        <taxon>Bacilli</taxon>
        <taxon>Bacillales</taxon>
        <taxon>Bacillaceae</taxon>
        <taxon>Metabacillus</taxon>
    </lineage>
</organism>
<accession>A0A7X2J2B6</accession>
<keyword evidence="2" id="KW-1185">Reference proteome</keyword>
<sequence>MKYTASLLSLLIMIVFLLGCSLLEEDVVDSSGLEKVQRIDISSAENPEEVLYVIDHPDEVKSFVKGLFVHKWIISEVPARHHSKQYIYSLYQGETVTLGDTFSTINGAGVIAVITSYNGSPYVQFEKNKHSLTFKIPKEAAGNLSKLIK</sequence>
<gene>
    <name evidence="1" type="ORF">GJU40_17760</name>
</gene>
<proteinExistence type="predicted"/>
<evidence type="ECO:0000313" key="2">
    <source>
        <dbReference type="Proteomes" id="UP000448867"/>
    </source>
</evidence>
<dbReference type="Proteomes" id="UP000448867">
    <property type="component" value="Unassembled WGS sequence"/>
</dbReference>